<evidence type="ECO:0000313" key="5">
    <source>
        <dbReference type="EMBL" id="OZI23565.1"/>
    </source>
</evidence>
<dbReference type="RefSeq" id="WP_094846542.1">
    <property type="nucleotide sequence ID" value="NZ_NEVJ01000002.1"/>
</dbReference>
<gene>
    <name evidence="5" type="ORF">CAL26_08985</name>
</gene>
<evidence type="ECO:0000256" key="3">
    <source>
        <dbReference type="ARBA" id="ARBA00023163"/>
    </source>
</evidence>
<keyword evidence="3" id="KW-0804">Transcription</keyword>
<dbReference type="InterPro" id="IPR018060">
    <property type="entry name" value="HTH_AraC"/>
</dbReference>
<proteinExistence type="predicted"/>
<dbReference type="Proteomes" id="UP000216857">
    <property type="component" value="Unassembled WGS sequence"/>
</dbReference>
<dbReference type="EMBL" id="NEVJ01000002">
    <property type="protein sequence ID" value="OZI23565.1"/>
    <property type="molecule type" value="Genomic_DNA"/>
</dbReference>
<protein>
    <submittedName>
        <fullName evidence="5">AraC family transcriptional regulator</fullName>
    </submittedName>
</protein>
<dbReference type="PANTHER" id="PTHR43436:SF2">
    <property type="entry name" value="ARAC_XYLS FAMILY TRANSCRIPTIONAL REGULATOR"/>
    <property type="match status" value="1"/>
</dbReference>
<comment type="caution">
    <text evidence="5">The sequence shown here is derived from an EMBL/GenBank/DDBJ whole genome shotgun (WGS) entry which is preliminary data.</text>
</comment>
<evidence type="ECO:0000259" key="4">
    <source>
        <dbReference type="PROSITE" id="PS01124"/>
    </source>
</evidence>
<name>A0A261RF21_9BORD</name>
<dbReference type="GO" id="GO:0043565">
    <property type="term" value="F:sequence-specific DNA binding"/>
    <property type="evidence" value="ECO:0007669"/>
    <property type="project" value="InterPro"/>
</dbReference>
<dbReference type="Pfam" id="PF12833">
    <property type="entry name" value="HTH_18"/>
    <property type="match status" value="1"/>
</dbReference>
<evidence type="ECO:0000256" key="1">
    <source>
        <dbReference type="ARBA" id="ARBA00023015"/>
    </source>
</evidence>
<dbReference type="PROSITE" id="PS00041">
    <property type="entry name" value="HTH_ARAC_FAMILY_1"/>
    <property type="match status" value="2"/>
</dbReference>
<dbReference type="InterPro" id="IPR032783">
    <property type="entry name" value="AraC_lig"/>
</dbReference>
<dbReference type="GO" id="GO:0003700">
    <property type="term" value="F:DNA-binding transcription factor activity"/>
    <property type="evidence" value="ECO:0007669"/>
    <property type="project" value="InterPro"/>
</dbReference>
<dbReference type="AlphaFoldDB" id="A0A261RF21"/>
<dbReference type="PANTHER" id="PTHR43436">
    <property type="entry name" value="ARAC-FAMILY TRANSCRIPTIONAL REGULATOR"/>
    <property type="match status" value="1"/>
</dbReference>
<keyword evidence="2" id="KW-0238">DNA-binding</keyword>
<dbReference type="InterPro" id="IPR018062">
    <property type="entry name" value="HTH_AraC-typ_CS"/>
</dbReference>
<dbReference type="SMART" id="SM00342">
    <property type="entry name" value="HTH_ARAC"/>
    <property type="match status" value="1"/>
</dbReference>
<sequence>MSDPLAEVVALLRPSARGSKLVEAAGDWRVVPPRAGEPFYCAVLEGQCCLAVDQHAPMVLQAGDFVLVPAMRSMVNTNVGAREGAPETSPVRIDDGYFRVGRQHGPADARMRIGHCSFSPADAALLVPLLPQVTLVRGEPRLAALVQWVGDETREHRPAREPVLDRLLELLLIEALRGGASVTTAPGLAKGLADERLGSALRALHAEPGLPWTVEKLAAQAALSRSAFFARFERVVGMKPMAYLLAWRMALAKRWLREQALSLDRIAERVGYSSASTFSVAFARHVGQSPMRYGRDAGGKKSSHAGAL</sequence>
<keyword evidence="6" id="KW-1185">Reference proteome</keyword>
<feature type="domain" description="HTH araC/xylS-type" evidence="4">
    <location>
        <begin position="195"/>
        <end position="296"/>
    </location>
</feature>
<reference evidence="5" key="1">
    <citation type="submission" date="2017-05" db="EMBL/GenBank/DDBJ databases">
        <title>Complete and WGS of Bordetella genogroups.</title>
        <authorList>
            <person name="Spilker T."/>
            <person name="Lipuma J."/>
        </authorList>
    </citation>
    <scope>NUCLEOTIDE SEQUENCE</scope>
    <source>
        <strain evidence="5">AU21707</strain>
    </source>
</reference>
<organism evidence="5 6">
    <name type="scientific">Bordetella genomosp. 9</name>
    <dbReference type="NCBI Taxonomy" id="1416803"/>
    <lineage>
        <taxon>Bacteria</taxon>
        <taxon>Pseudomonadati</taxon>
        <taxon>Pseudomonadota</taxon>
        <taxon>Betaproteobacteria</taxon>
        <taxon>Burkholderiales</taxon>
        <taxon>Alcaligenaceae</taxon>
        <taxon>Bordetella</taxon>
    </lineage>
</organism>
<dbReference type="SUPFAM" id="SSF46689">
    <property type="entry name" value="Homeodomain-like"/>
    <property type="match status" value="2"/>
</dbReference>
<dbReference type="Pfam" id="PF12852">
    <property type="entry name" value="Cupin_6"/>
    <property type="match status" value="1"/>
</dbReference>
<evidence type="ECO:0000313" key="6">
    <source>
        <dbReference type="Proteomes" id="UP000216857"/>
    </source>
</evidence>
<dbReference type="PROSITE" id="PS01124">
    <property type="entry name" value="HTH_ARAC_FAMILY_2"/>
    <property type="match status" value="1"/>
</dbReference>
<accession>A0A261RF21</accession>
<dbReference type="OrthoDB" id="9789899at2"/>
<keyword evidence="1" id="KW-0805">Transcription regulation</keyword>
<evidence type="ECO:0000256" key="2">
    <source>
        <dbReference type="ARBA" id="ARBA00023125"/>
    </source>
</evidence>
<dbReference type="Gene3D" id="1.10.10.60">
    <property type="entry name" value="Homeodomain-like"/>
    <property type="match status" value="2"/>
</dbReference>
<dbReference type="InterPro" id="IPR009057">
    <property type="entry name" value="Homeodomain-like_sf"/>
</dbReference>